<dbReference type="RefSeq" id="WP_067958877.1">
    <property type="nucleotide sequence ID" value="NZ_CP015005.1"/>
</dbReference>
<feature type="domain" description="ATP-dependent DNA ligase family profile" evidence="4">
    <location>
        <begin position="21"/>
        <end position="188"/>
    </location>
</feature>
<dbReference type="Gene3D" id="3.30.1490.70">
    <property type="match status" value="1"/>
</dbReference>
<dbReference type="Proteomes" id="UP000577697">
    <property type="component" value="Unassembled WGS sequence"/>
</dbReference>
<dbReference type="CDD" id="cd07906">
    <property type="entry name" value="Adenylation_DNA_ligase_LigD_LigC"/>
    <property type="match status" value="1"/>
</dbReference>
<evidence type="ECO:0000256" key="3">
    <source>
        <dbReference type="ARBA" id="ARBA00034003"/>
    </source>
</evidence>
<comment type="catalytic activity">
    <reaction evidence="3">
        <text>ATP + (deoxyribonucleotide)n-3'-hydroxyl + 5'-phospho-(deoxyribonucleotide)m = (deoxyribonucleotide)n+m + AMP + diphosphate.</text>
        <dbReference type="EC" id="6.5.1.1"/>
    </reaction>
</comment>
<protein>
    <submittedName>
        <fullName evidence="6">ATP-dependent DNA ligase</fullName>
    </submittedName>
</protein>
<keyword evidence="8" id="KW-1185">Reference proteome</keyword>
<dbReference type="Gene3D" id="3.30.470.30">
    <property type="entry name" value="DNA ligase/mRNA capping enzyme"/>
    <property type="match status" value="1"/>
</dbReference>
<evidence type="ECO:0000313" key="6">
    <source>
        <dbReference type="EMBL" id="MBB3705882.1"/>
    </source>
</evidence>
<dbReference type="InterPro" id="IPR012310">
    <property type="entry name" value="DNA_ligase_ATP-dep_cent"/>
</dbReference>
<dbReference type="Proteomes" id="UP000075755">
    <property type="component" value="Chromosome"/>
</dbReference>
<dbReference type="PANTHER" id="PTHR45674:SF4">
    <property type="entry name" value="DNA LIGASE 1"/>
    <property type="match status" value="1"/>
</dbReference>
<name>A0AAC8YMZ4_AMIAI</name>
<dbReference type="EMBL" id="JACICB010000007">
    <property type="protein sequence ID" value="MBB3705882.1"/>
    <property type="molecule type" value="Genomic_DNA"/>
</dbReference>
<reference evidence="6 8" key="2">
    <citation type="submission" date="2020-08" db="EMBL/GenBank/DDBJ databases">
        <title>Genomic Encyclopedia of Type Strains, Phase IV (KMG-IV): sequencing the most valuable type-strain genomes for metagenomic binning, comparative biology and taxonomic classification.</title>
        <authorList>
            <person name="Goeker M."/>
        </authorList>
    </citation>
    <scope>NUCLEOTIDE SEQUENCE [LARGE SCALE GENOMIC DNA]</scope>
    <source>
        <strain evidence="6 8">DSM 10368</strain>
    </source>
</reference>
<evidence type="ECO:0000313" key="8">
    <source>
        <dbReference type="Proteomes" id="UP000577697"/>
    </source>
</evidence>
<dbReference type="GO" id="GO:0003910">
    <property type="term" value="F:DNA ligase (ATP) activity"/>
    <property type="evidence" value="ECO:0007669"/>
    <property type="project" value="UniProtKB-EC"/>
</dbReference>
<dbReference type="AlphaFoldDB" id="A0AAC8YMZ4"/>
<dbReference type="SUPFAM" id="SSF56091">
    <property type="entry name" value="DNA ligase/mRNA capping enzyme, catalytic domain"/>
    <property type="match status" value="1"/>
</dbReference>
<evidence type="ECO:0000256" key="1">
    <source>
        <dbReference type="ARBA" id="ARBA00007572"/>
    </source>
</evidence>
<keyword evidence="2 6" id="KW-0436">Ligase</keyword>
<proteinExistence type="inferred from homology"/>
<sequence length="288" mass="32160">MKPAGFLPFCFPTEVDKPPEGEAWSHEIKYDGYRTQLQLGQTPRALTRNGVDWSSKYPFVLAAANAIVGGQDAVLDGEIVVLDEIGRADFSRLPGAIRWKKNDLVFYAFDLLLIGDDDIRGWRCEDRRSLLRDTLGAPSQEVRFSDDYDGSGAELFAKVAELEVEGVVSKRRASRYKSGDSRDWLKTKTYAFKEFVVVGYERKRGAAPSLLLADGMKYMGRAIPAVSAAQRDELWRALEFLHTDKFSVQMGAGNKEAVPVVPLLRVIAKHLRGEAKLRHATVTEILPP</sequence>
<dbReference type="Pfam" id="PF01068">
    <property type="entry name" value="DNA_ligase_A_M"/>
    <property type="match status" value="1"/>
</dbReference>
<comment type="similarity">
    <text evidence="1">Belongs to the ATP-dependent DNA ligase family.</text>
</comment>
<accession>A0AAC8YMZ4</accession>
<dbReference type="GO" id="GO:0006310">
    <property type="term" value="P:DNA recombination"/>
    <property type="evidence" value="ECO:0007669"/>
    <property type="project" value="InterPro"/>
</dbReference>
<evidence type="ECO:0000259" key="4">
    <source>
        <dbReference type="Pfam" id="PF01068"/>
    </source>
</evidence>
<dbReference type="EMBL" id="CP015005">
    <property type="protein sequence ID" value="AMS41138.1"/>
    <property type="molecule type" value="Genomic_DNA"/>
</dbReference>
<dbReference type="GO" id="GO:0005524">
    <property type="term" value="F:ATP binding"/>
    <property type="evidence" value="ECO:0007669"/>
    <property type="project" value="InterPro"/>
</dbReference>
<dbReference type="GO" id="GO:0006281">
    <property type="term" value="P:DNA repair"/>
    <property type="evidence" value="ECO:0007669"/>
    <property type="project" value="InterPro"/>
</dbReference>
<evidence type="ECO:0000313" key="5">
    <source>
        <dbReference type="EMBL" id="AMS41138.1"/>
    </source>
</evidence>
<gene>
    <name evidence="5" type="ORF">AA2016_2208</name>
    <name evidence="6" type="ORF">FHS67_002201</name>
</gene>
<dbReference type="InterPro" id="IPR050191">
    <property type="entry name" value="ATP-dep_DNA_ligase"/>
</dbReference>
<dbReference type="KEGG" id="aak:AA2016_2208"/>
<dbReference type="Gene3D" id="2.40.50.140">
    <property type="entry name" value="Nucleic acid-binding proteins"/>
    <property type="match status" value="1"/>
</dbReference>
<dbReference type="PANTHER" id="PTHR45674">
    <property type="entry name" value="DNA LIGASE 1/3 FAMILY MEMBER"/>
    <property type="match status" value="1"/>
</dbReference>
<reference evidence="5 7" key="1">
    <citation type="submission" date="2016-03" db="EMBL/GenBank/DDBJ databases">
        <title>Complete genome of Aminobacter aminovorans KCTC 2477.</title>
        <authorList>
            <person name="Kim K.M."/>
        </authorList>
    </citation>
    <scope>NUCLEOTIDE SEQUENCE [LARGE SCALE GENOMIC DNA]</scope>
    <source>
        <strain evidence="5 7">KCTC 2477</strain>
    </source>
</reference>
<evidence type="ECO:0000313" key="7">
    <source>
        <dbReference type="Proteomes" id="UP000075755"/>
    </source>
</evidence>
<evidence type="ECO:0000256" key="2">
    <source>
        <dbReference type="ARBA" id="ARBA00022598"/>
    </source>
</evidence>
<dbReference type="InterPro" id="IPR012340">
    <property type="entry name" value="NA-bd_OB-fold"/>
</dbReference>
<organism evidence="5 7">
    <name type="scientific">Aminobacter aminovorans</name>
    <name type="common">Chelatobacter heintzii</name>
    <dbReference type="NCBI Taxonomy" id="83263"/>
    <lineage>
        <taxon>Bacteria</taxon>
        <taxon>Pseudomonadati</taxon>
        <taxon>Pseudomonadota</taxon>
        <taxon>Alphaproteobacteria</taxon>
        <taxon>Hyphomicrobiales</taxon>
        <taxon>Phyllobacteriaceae</taxon>
        <taxon>Aminobacter</taxon>
    </lineage>
</organism>